<dbReference type="HOGENOM" id="CLU_3070937_0_0_1"/>
<protein>
    <submittedName>
        <fullName evidence="1">GM18780</fullName>
    </submittedName>
</protein>
<gene>
    <name evidence="1" type="primary">Dsec\GM18780</name>
    <name evidence="1" type="ORF">Dsec_GM18780</name>
</gene>
<dbReference type="AlphaFoldDB" id="B4IQL6"/>
<evidence type="ECO:0000313" key="1">
    <source>
        <dbReference type="EMBL" id="EDW44988.1"/>
    </source>
</evidence>
<keyword evidence="2" id="KW-1185">Reference proteome</keyword>
<proteinExistence type="predicted"/>
<dbReference type="EMBL" id="CH688894">
    <property type="protein sequence ID" value="EDW44988.1"/>
    <property type="molecule type" value="Genomic_DNA"/>
</dbReference>
<evidence type="ECO:0000313" key="2">
    <source>
        <dbReference type="Proteomes" id="UP000001292"/>
    </source>
</evidence>
<reference evidence="1 2" key="1">
    <citation type="journal article" date="2007" name="Nature">
        <title>Evolution of genes and genomes on the Drosophila phylogeny.</title>
        <authorList>
            <consortium name="Drosophila 12 Genomes Consortium"/>
            <person name="Clark A.G."/>
            <person name="Eisen M.B."/>
            <person name="Smith D.R."/>
            <person name="Bergman C.M."/>
            <person name="Oliver B."/>
            <person name="Markow T.A."/>
            <person name="Kaufman T.C."/>
            <person name="Kellis M."/>
            <person name="Gelbart W."/>
            <person name="Iyer V.N."/>
            <person name="Pollard D.A."/>
            <person name="Sackton T.B."/>
            <person name="Larracuente A.M."/>
            <person name="Singh N.D."/>
            <person name="Abad J.P."/>
            <person name="Abt D.N."/>
            <person name="Adryan B."/>
            <person name="Aguade M."/>
            <person name="Akashi H."/>
            <person name="Anderson W.W."/>
            <person name="Aquadro C.F."/>
            <person name="Ardell D.H."/>
            <person name="Arguello R."/>
            <person name="Artieri C.G."/>
            <person name="Barbash D.A."/>
            <person name="Barker D."/>
            <person name="Barsanti P."/>
            <person name="Batterham P."/>
            <person name="Batzoglou S."/>
            <person name="Begun D."/>
            <person name="Bhutkar A."/>
            <person name="Blanco E."/>
            <person name="Bosak S.A."/>
            <person name="Bradley R.K."/>
            <person name="Brand A.D."/>
            <person name="Brent M.R."/>
            <person name="Brooks A.N."/>
            <person name="Brown R.H."/>
            <person name="Butlin R.K."/>
            <person name="Caggese C."/>
            <person name="Calvi B.R."/>
            <person name="Bernardo de Carvalho A."/>
            <person name="Caspi A."/>
            <person name="Castrezana S."/>
            <person name="Celniker S.E."/>
            <person name="Chang J.L."/>
            <person name="Chapple C."/>
            <person name="Chatterji S."/>
            <person name="Chinwalla A."/>
            <person name="Civetta A."/>
            <person name="Clifton S.W."/>
            <person name="Comeron J.M."/>
            <person name="Costello J.C."/>
            <person name="Coyne J.A."/>
            <person name="Daub J."/>
            <person name="David R.G."/>
            <person name="Delcher A.L."/>
            <person name="Delehaunty K."/>
            <person name="Do C.B."/>
            <person name="Ebling H."/>
            <person name="Edwards K."/>
            <person name="Eickbush T."/>
            <person name="Evans J.D."/>
            <person name="Filipski A."/>
            <person name="Findeiss S."/>
            <person name="Freyhult E."/>
            <person name="Fulton L."/>
            <person name="Fulton R."/>
            <person name="Garcia A.C."/>
            <person name="Gardiner A."/>
            <person name="Garfield D.A."/>
            <person name="Garvin B.E."/>
            <person name="Gibson G."/>
            <person name="Gilbert D."/>
            <person name="Gnerre S."/>
            <person name="Godfrey J."/>
            <person name="Good R."/>
            <person name="Gotea V."/>
            <person name="Gravely B."/>
            <person name="Greenberg A.J."/>
            <person name="Griffiths-Jones S."/>
            <person name="Gross S."/>
            <person name="Guigo R."/>
            <person name="Gustafson E.A."/>
            <person name="Haerty W."/>
            <person name="Hahn M.W."/>
            <person name="Halligan D.L."/>
            <person name="Halpern A.L."/>
            <person name="Halter G.M."/>
            <person name="Han M.V."/>
            <person name="Heger A."/>
            <person name="Hillier L."/>
            <person name="Hinrichs A.S."/>
            <person name="Holmes I."/>
            <person name="Hoskins R.A."/>
            <person name="Hubisz M.J."/>
            <person name="Hultmark D."/>
            <person name="Huntley M.A."/>
            <person name="Jaffe D.B."/>
            <person name="Jagadeeshan S."/>
            <person name="Jeck W.R."/>
            <person name="Johnson J."/>
            <person name="Jones C.D."/>
            <person name="Jordan W.C."/>
            <person name="Karpen G.H."/>
            <person name="Kataoka E."/>
            <person name="Keightley P.D."/>
            <person name="Kheradpour P."/>
            <person name="Kirkness E.F."/>
            <person name="Koerich L.B."/>
            <person name="Kristiansen K."/>
            <person name="Kudrna D."/>
            <person name="Kulathinal R.J."/>
            <person name="Kumar S."/>
            <person name="Kwok R."/>
            <person name="Lander E."/>
            <person name="Langley C.H."/>
            <person name="Lapoint R."/>
            <person name="Lazzaro B.P."/>
            <person name="Lee S.J."/>
            <person name="Levesque L."/>
            <person name="Li R."/>
            <person name="Lin C.F."/>
            <person name="Lin M.F."/>
            <person name="Lindblad-Toh K."/>
            <person name="Llopart A."/>
            <person name="Long M."/>
            <person name="Low L."/>
            <person name="Lozovsky E."/>
            <person name="Lu J."/>
            <person name="Luo M."/>
            <person name="Machado C.A."/>
            <person name="Makalowski W."/>
            <person name="Marzo M."/>
            <person name="Matsuda M."/>
            <person name="Matzkin L."/>
            <person name="McAllister B."/>
            <person name="McBride C.S."/>
            <person name="McKernan B."/>
            <person name="McKernan K."/>
            <person name="Mendez-Lago M."/>
            <person name="Minx P."/>
            <person name="Mollenhauer M.U."/>
            <person name="Montooth K."/>
            <person name="Mount S.M."/>
            <person name="Mu X."/>
            <person name="Myers E."/>
            <person name="Negre B."/>
            <person name="Newfeld S."/>
            <person name="Nielsen R."/>
            <person name="Noor M.A."/>
            <person name="O'Grady P."/>
            <person name="Pachter L."/>
            <person name="Papaceit M."/>
            <person name="Parisi M.J."/>
            <person name="Parisi M."/>
            <person name="Parts L."/>
            <person name="Pedersen J.S."/>
            <person name="Pesole G."/>
            <person name="Phillippy A.M."/>
            <person name="Ponting C.P."/>
            <person name="Pop M."/>
            <person name="Porcelli D."/>
            <person name="Powell J.R."/>
            <person name="Prohaska S."/>
            <person name="Pruitt K."/>
            <person name="Puig M."/>
            <person name="Quesneville H."/>
            <person name="Ram K.R."/>
            <person name="Rand D."/>
            <person name="Rasmussen M.D."/>
            <person name="Reed L.K."/>
            <person name="Reenan R."/>
            <person name="Reily A."/>
            <person name="Remington K.A."/>
            <person name="Rieger T.T."/>
            <person name="Ritchie M.G."/>
            <person name="Robin C."/>
            <person name="Rogers Y.H."/>
            <person name="Rohde C."/>
            <person name="Rozas J."/>
            <person name="Rubenfield M.J."/>
            <person name="Ruiz A."/>
            <person name="Russo S."/>
            <person name="Salzberg S.L."/>
            <person name="Sanchez-Gracia A."/>
            <person name="Saranga D.J."/>
            <person name="Sato H."/>
            <person name="Schaeffer S.W."/>
            <person name="Schatz M.C."/>
            <person name="Schlenke T."/>
            <person name="Schwartz R."/>
            <person name="Segarra C."/>
            <person name="Singh R.S."/>
            <person name="Sirot L."/>
            <person name="Sirota M."/>
            <person name="Sisneros N.B."/>
            <person name="Smith C.D."/>
            <person name="Smith T.F."/>
            <person name="Spieth J."/>
            <person name="Stage D.E."/>
            <person name="Stark A."/>
            <person name="Stephan W."/>
            <person name="Strausberg R.L."/>
            <person name="Strempel S."/>
            <person name="Sturgill D."/>
            <person name="Sutton G."/>
            <person name="Sutton G.G."/>
            <person name="Tao W."/>
            <person name="Teichmann S."/>
            <person name="Tobari Y.N."/>
            <person name="Tomimura Y."/>
            <person name="Tsolas J.M."/>
            <person name="Valente V.L."/>
            <person name="Venter E."/>
            <person name="Venter J.C."/>
            <person name="Vicario S."/>
            <person name="Vieira F.G."/>
            <person name="Vilella A.J."/>
            <person name="Villasante A."/>
            <person name="Walenz B."/>
            <person name="Wang J."/>
            <person name="Wasserman M."/>
            <person name="Watts T."/>
            <person name="Wilson D."/>
            <person name="Wilson R.K."/>
            <person name="Wing R.A."/>
            <person name="Wolfner M.F."/>
            <person name="Wong A."/>
            <person name="Wong G.K."/>
            <person name="Wu C.I."/>
            <person name="Wu G."/>
            <person name="Yamamoto D."/>
            <person name="Yang H.P."/>
            <person name="Yang S.P."/>
            <person name="Yorke J.A."/>
            <person name="Yoshida K."/>
            <person name="Zdobnov E."/>
            <person name="Zhang P."/>
            <person name="Zhang Y."/>
            <person name="Zimin A.V."/>
            <person name="Baldwin J."/>
            <person name="Abdouelleil A."/>
            <person name="Abdulkadir J."/>
            <person name="Abebe A."/>
            <person name="Abera B."/>
            <person name="Abreu J."/>
            <person name="Acer S.C."/>
            <person name="Aftuck L."/>
            <person name="Alexander A."/>
            <person name="An P."/>
            <person name="Anderson E."/>
            <person name="Anderson S."/>
            <person name="Arachi H."/>
            <person name="Azer M."/>
            <person name="Bachantsang P."/>
            <person name="Barry A."/>
            <person name="Bayul T."/>
            <person name="Berlin A."/>
            <person name="Bessette D."/>
            <person name="Bloom T."/>
            <person name="Blye J."/>
            <person name="Boguslavskiy L."/>
            <person name="Bonnet C."/>
            <person name="Boukhgalter B."/>
            <person name="Bourzgui I."/>
            <person name="Brown A."/>
            <person name="Cahill P."/>
            <person name="Channer S."/>
            <person name="Cheshatsang Y."/>
            <person name="Chuda L."/>
            <person name="Citroen M."/>
            <person name="Collymore A."/>
            <person name="Cooke P."/>
            <person name="Costello M."/>
            <person name="D'Aco K."/>
            <person name="Daza R."/>
            <person name="De Haan G."/>
            <person name="DeGray S."/>
            <person name="DeMaso C."/>
            <person name="Dhargay N."/>
            <person name="Dooley K."/>
            <person name="Dooley E."/>
            <person name="Doricent M."/>
            <person name="Dorje P."/>
            <person name="Dorjee K."/>
            <person name="Dupes A."/>
            <person name="Elong R."/>
            <person name="Falk J."/>
            <person name="Farina A."/>
            <person name="Faro S."/>
            <person name="Ferguson D."/>
            <person name="Fisher S."/>
            <person name="Foley C.D."/>
            <person name="Franke A."/>
            <person name="Friedrich D."/>
            <person name="Gadbois L."/>
            <person name="Gearin G."/>
            <person name="Gearin C.R."/>
            <person name="Giannoukos G."/>
            <person name="Goode T."/>
            <person name="Graham J."/>
            <person name="Grandbois E."/>
            <person name="Grewal S."/>
            <person name="Gyaltsen K."/>
            <person name="Hafez N."/>
            <person name="Hagos B."/>
            <person name="Hall J."/>
            <person name="Henson C."/>
            <person name="Hollinger A."/>
            <person name="Honan T."/>
            <person name="Huard M.D."/>
            <person name="Hughes L."/>
            <person name="Hurhula B."/>
            <person name="Husby M.E."/>
            <person name="Kamat A."/>
            <person name="Kanga B."/>
            <person name="Kashin S."/>
            <person name="Khazanovich D."/>
            <person name="Kisner P."/>
            <person name="Lance K."/>
            <person name="Lara M."/>
            <person name="Lee W."/>
            <person name="Lennon N."/>
            <person name="Letendre F."/>
            <person name="LeVine R."/>
            <person name="Lipovsky A."/>
            <person name="Liu X."/>
            <person name="Liu J."/>
            <person name="Liu S."/>
            <person name="Lokyitsang T."/>
            <person name="Lokyitsang Y."/>
            <person name="Lubonja R."/>
            <person name="Lui A."/>
            <person name="MacDonald P."/>
            <person name="Magnisalis V."/>
            <person name="Maru K."/>
            <person name="Matthews C."/>
            <person name="McCusker W."/>
            <person name="McDonough S."/>
            <person name="Mehta T."/>
            <person name="Meldrim J."/>
            <person name="Meneus L."/>
            <person name="Mihai O."/>
            <person name="Mihalev A."/>
            <person name="Mihova T."/>
            <person name="Mittelman R."/>
            <person name="Mlenga V."/>
            <person name="Montmayeur A."/>
            <person name="Mulrain L."/>
            <person name="Navidi A."/>
            <person name="Naylor J."/>
            <person name="Negash T."/>
            <person name="Nguyen T."/>
            <person name="Nguyen N."/>
            <person name="Nicol R."/>
            <person name="Norbu C."/>
            <person name="Norbu N."/>
            <person name="Novod N."/>
            <person name="O'Neill B."/>
            <person name="Osman S."/>
            <person name="Markiewicz E."/>
            <person name="Oyono O.L."/>
            <person name="Patti C."/>
            <person name="Phunkhang P."/>
            <person name="Pierre F."/>
            <person name="Priest M."/>
            <person name="Raghuraman S."/>
            <person name="Rege F."/>
            <person name="Reyes R."/>
            <person name="Rise C."/>
            <person name="Rogov P."/>
            <person name="Ross K."/>
            <person name="Ryan E."/>
            <person name="Settipalli S."/>
            <person name="Shea T."/>
            <person name="Sherpa N."/>
            <person name="Shi L."/>
            <person name="Shih D."/>
            <person name="Sparrow T."/>
            <person name="Spaulding J."/>
            <person name="Stalker J."/>
            <person name="Stange-Thomann N."/>
            <person name="Stavropoulos S."/>
            <person name="Stone C."/>
            <person name="Strader C."/>
            <person name="Tesfaye S."/>
            <person name="Thomson T."/>
            <person name="Thoulutsang Y."/>
            <person name="Thoulutsang D."/>
            <person name="Topham K."/>
            <person name="Topping I."/>
            <person name="Tsamla T."/>
            <person name="Vassiliev H."/>
            <person name="Vo A."/>
            <person name="Wangchuk T."/>
            <person name="Wangdi T."/>
            <person name="Weiand M."/>
            <person name="Wilkinson J."/>
            <person name="Wilson A."/>
            <person name="Yadav S."/>
            <person name="Young G."/>
            <person name="Yu Q."/>
            <person name="Zembek L."/>
            <person name="Zhong D."/>
            <person name="Zimmer A."/>
            <person name="Zwirko Z."/>
            <person name="Jaffe D.B."/>
            <person name="Alvarez P."/>
            <person name="Brockman W."/>
            <person name="Butler J."/>
            <person name="Chin C."/>
            <person name="Gnerre S."/>
            <person name="Grabherr M."/>
            <person name="Kleber M."/>
            <person name="Mauceli E."/>
            <person name="MacCallum I."/>
        </authorList>
    </citation>
    <scope>NUCLEOTIDE SEQUENCE [LARGE SCALE GENOMIC DNA]</scope>
    <source>
        <strain evidence="2">Rob3c / Tucson 14021-0248.25</strain>
    </source>
</reference>
<organism evidence="2">
    <name type="scientific">Drosophila sechellia</name>
    <name type="common">Fruit fly</name>
    <dbReference type="NCBI Taxonomy" id="7238"/>
    <lineage>
        <taxon>Eukaryota</taxon>
        <taxon>Metazoa</taxon>
        <taxon>Ecdysozoa</taxon>
        <taxon>Arthropoda</taxon>
        <taxon>Hexapoda</taxon>
        <taxon>Insecta</taxon>
        <taxon>Pterygota</taxon>
        <taxon>Neoptera</taxon>
        <taxon>Endopterygota</taxon>
        <taxon>Diptera</taxon>
        <taxon>Brachycera</taxon>
        <taxon>Muscomorpha</taxon>
        <taxon>Ephydroidea</taxon>
        <taxon>Drosophilidae</taxon>
        <taxon>Drosophila</taxon>
        <taxon>Sophophora</taxon>
    </lineage>
</organism>
<dbReference type="Proteomes" id="UP000001292">
    <property type="component" value="Unassembled WGS sequence"/>
</dbReference>
<sequence>MSAGPHKAEWECAAGRGGQWFSAGKPQSVRLHVASCGRGRWPGPPEQLTLGPV</sequence>
<accession>B4IQL6</accession>
<name>B4IQL6_DROSE</name>